<evidence type="ECO:0000256" key="8">
    <source>
        <dbReference type="SAM" id="MobiDB-lite"/>
    </source>
</evidence>
<feature type="region of interest" description="Disordered" evidence="8">
    <location>
        <begin position="833"/>
        <end position="904"/>
    </location>
</feature>
<dbReference type="Pfam" id="PF00172">
    <property type="entry name" value="Zn_clus"/>
    <property type="match status" value="1"/>
</dbReference>
<evidence type="ECO:0000256" key="7">
    <source>
        <dbReference type="ARBA" id="ARBA00023242"/>
    </source>
</evidence>
<keyword evidence="5" id="KW-0238">DNA-binding</keyword>
<gene>
    <name evidence="11" type="ORF">LTR24_002992</name>
</gene>
<proteinExistence type="predicted"/>
<dbReference type="SMART" id="SM00906">
    <property type="entry name" value="Fungal_trans"/>
    <property type="match status" value="1"/>
</dbReference>
<evidence type="ECO:0000256" key="2">
    <source>
        <dbReference type="ARBA" id="ARBA00022723"/>
    </source>
</evidence>
<dbReference type="EMBL" id="JAVRRG010000027">
    <property type="protein sequence ID" value="KAK5095521.1"/>
    <property type="molecule type" value="Genomic_DNA"/>
</dbReference>
<feature type="compositionally biased region" description="Polar residues" evidence="8">
    <location>
        <begin position="1101"/>
        <end position="1121"/>
    </location>
</feature>
<evidence type="ECO:0000313" key="12">
    <source>
        <dbReference type="Proteomes" id="UP001345013"/>
    </source>
</evidence>
<evidence type="ECO:0000256" key="1">
    <source>
        <dbReference type="ARBA" id="ARBA00004123"/>
    </source>
</evidence>
<keyword evidence="4" id="KW-0843">Virulence</keyword>
<feature type="region of interest" description="Disordered" evidence="8">
    <location>
        <begin position="1073"/>
        <end position="1146"/>
    </location>
</feature>
<evidence type="ECO:0008006" key="13">
    <source>
        <dbReference type="Google" id="ProtNLM"/>
    </source>
</evidence>
<feature type="compositionally biased region" description="Polar residues" evidence="8">
    <location>
        <begin position="24"/>
        <end position="36"/>
    </location>
</feature>
<dbReference type="SMART" id="SM00066">
    <property type="entry name" value="GAL4"/>
    <property type="match status" value="1"/>
</dbReference>
<feature type="region of interest" description="Disordered" evidence="8">
    <location>
        <begin position="955"/>
        <end position="999"/>
    </location>
</feature>
<dbReference type="Gene3D" id="4.10.240.10">
    <property type="entry name" value="Zn(2)-C6 fungal-type DNA-binding domain"/>
    <property type="match status" value="1"/>
</dbReference>
<accession>A0ABR0KG04</accession>
<dbReference type="InterPro" id="IPR007219">
    <property type="entry name" value="XnlR_reg_dom"/>
</dbReference>
<feature type="region of interest" description="Disordered" evidence="8">
    <location>
        <begin position="189"/>
        <end position="255"/>
    </location>
</feature>
<keyword evidence="3" id="KW-0805">Transcription regulation</keyword>
<feature type="domain" description="Xylanolytic transcriptional activator regulatory" evidence="10">
    <location>
        <begin position="381"/>
        <end position="475"/>
    </location>
</feature>
<protein>
    <recommendedName>
        <fullName evidence="13">Zinc finger transcription factor 1</fullName>
    </recommendedName>
</protein>
<dbReference type="InterPro" id="IPR036864">
    <property type="entry name" value="Zn2-C6_fun-type_DNA-bd_sf"/>
</dbReference>
<feature type="region of interest" description="Disordered" evidence="8">
    <location>
        <begin position="17"/>
        <end position="124"/>
    </location>
</feature>
<evidence type="ECO:0000259" key="10">
    <source>
        <dbReference type="SMART" id="SM00906"/>
    </source>
</evidence>
<feature type="compositionally biased region" description="Basic and acidic residues" evidence="8">
    <location>
        <begin position="763"/>
        <end position="773"/>
    </location>
</feature>
<feature type="compositionally biased region" description="Low complexity" evidence="8">
    <location>
        <begin position="989"/>
        <end position="999"/>
    </location>
</feature>
<dbReference type="PANTHER" id="PTHR47338:SF27">
    <property type="entry name" value="ZN(II)2CYS6 TRANSCRIPTION FACTOR (EUROFUNG)"/>
    <property type="match status" value="1"/>
</dbReference>
<dbReference type="Proteomes" id="UP001345013">
    <property type="component" value="Unassembled WGS sequence"/>
</dbReference>
<dbReference type="SUPFAM" id="SSF57701">
    <property type="entry name" value="Zn2/Cys6 DNA-binding domain"/>
    <property type="match status" value="1"/>
</dbReference>
<feature type="region of interest" description="Disordered" evidence="8">
    <location>
        <begin position="749"/>
        <end position="773"/>
    </location>
</feature>
<dbReference type="PANTHER" id="PTHR47338">
    <property type="entry name" value="ZN(II)2CYS6 TRANSCRIPTION FACTOR (EUROFUNG)-RELATED"/>
    <property type="match status" value="1"/>
</dbReference>
<feature type="compositionally biased region" description="Polar residues" evidence="8">
    <location>
        <begin position="750"/>
        <end position="760"/>
    </location>
</feature>
<evidence type="ECO:0000256" key="5">
    <source>
        <dbReference type="ARBA" id="ARBA00023125"/>
    </source>
</evidence>
<dbReference type="CDD" id="cd12148">
    <property type="entry name" value="fungal_TF_MHR"/>
    <property type="match status" value="1"/>
</dbReference>
<dbReference type="CDD" id="cd00067">
    <property type="entry name" value="GAL4"/>
    <property type="match status" value="1"/>
</dbReference>
<comment type="subcellular location">
    <subcellularLocation>
        <location evidence="1">Nucleus</location>
    </subcellularLocation>
</comment>
<organism evidence="11 12">
    <name type="scientific">Lithohypha guttulata</name>
    <dbReference type="NCBI Taxonomy" id="1690604"/>
    <lineage>
        <taxon>Eukaryota</taxon>
        <taxon>Fungi</taxon>
        <taxon>Dikarya</taxon>
        <taxon>Ascomycota</taxon>
        <taxon>Pezizomycotina</taxon>
        <taxon>Eurotiomycetes</taxon>
        <taxon>Chaetothyriomycetidae</taxon>
        <taxon>Chaetothyriales</taxon>
        <taxon>Trichomeriaceae</taxon>
        <taxon>Lithohypha</taxon>
    </lineage>
</organism>
<evidence type="ECO:0000256" key="4">
    <source>
        <dbReference type="ARBA" id="ARBA00023026"/>
    </source>
</evidence>
<dbReference type="InterPro" id="IPR050815">
    <property type="entry name" value="TF_fung"/>
</dbReference>
<feature type="compositionally biased region" description="Polar residues" evidence="8">
    <location>
        <begin position="75"/>
        <end position="96"/>
    </location>
</feature>
<comment type="caution">
    <text evidence="11">The sequence shown here is derived from an EMBL/GenBank/DDBJ whole genome shotgun (WGS) entry which is preliminary data.</text>
</comment>
<keyword evidence="7" id="KW-0539">Nucleus</keyword>
<feature type="compositionally biased region" description="Basic and acidic residues" evidence="8">
    <location>
        <begin position="799"/>
        <end position="809"/>
    </location>
</feature>
<dbReference type="Pfam" id="PF04082">
    <property type="entry name" value="Fungal_trans"/>
    <property type="match status" value="1"/>
</dbReference>
<evidence type="ECO:0000256" key="6">
    <source>
        <dbReference type="ARBA" id="ARBA00023163"/>
    </source>
</evidence>
<sequence length="1174" mass="130163">MDEGSPIALDLSYQFDDGILGDRNNPNNPNSVSGFSISHGPLDSARSYSVDGSHRMVAPHHQHKASLASIDSVVEHSNSSASAPANMQQKPGSNAHSAMGGDNKGEEVDPDQTPTWSELKTKAGKERKRLPLACIACRRKKIKCSGEKPASRIPCVYKVTTRKAAPRTDYMAMLDKRLKRMEDRVIRVLPSEDLPDTTQRSSVRPPLPGTNAKEEKSSEKSKRSAEEAFTHELQDWSKGRTGSTQLDNAARIKSQKDSENKLLSEGFDALPPQHLQEHLAEVFFDCVYGQSYLLLHKPSFMRKLKAGSVPPVLTLAVCAISARFSTHPQVSTEPAFLRGEQWATPARTIVEKRHFEPNITVLTCMIILGLHYFGTCEGGLSWSFGGQAMRMGYALQLHKELDHDPLGLAQAERAAASGKPVPQMQELSFTDREIRRRTMWACFMMDTFNSSGTERPPFLNEDYFFIQLPIKESHFRREVPSHTEDLDGHVPLSPSRSSLEDHEAEAKANMGVAAYVIRAVVVWRRVVKYLNLGGKEKDAHPIWDPLSQFASLQRQIGQLKASLPSSLEYNQDNLQSHVTERLANQFIFLHIVLAQNSLFLHRFAIPTEPNTHRPYPPNTPKSFLATAATTVLDAASTISKLLADSTGHTLVVPFAGYCAYASATVHVWGIFSKNVMLENTSRENLRHNYKYLNRMKRYWGMFHYMAESIKDTYRAFADAAARGQRRQQAMLQRAPSGRVETLESGALVAEQQSRAASPSAGNDLREDSTRKKSDDKVKLFQYGDWFNKYPHGVSENEWEEKRLPHRSEAQEGTEAVMSQQAELQSVEEFFASLTPPSKADDGPNRKKAARKRGKSMVEEKAKQRGSTQGDSNREQSGKTRTQSRSGNDMPPHRQSLTSNSLYPISDRTFPQLDLSTSELDVPMSGVSAGLQSGQGNSAFDLTSPTAMLSTASLDSTYQFPPMSGPTSNPNQPQHRTQSQSGLSPFDYTSPSSSNTGSNANNASAMNYNFNYSSAVPQLDRHMVYGGYAGIDPSTSGSTNALNNIHNLDFWSNPWEGGTQIDTDGFSGFNDPTFGLNSGTRVMGSERGNEDDEQKRHAAQRRPQNPSHAHNNSQNQNMSSTAWFMPFNIDPPQPSNFTTGPTPGGLEEFAEWAPMVDMEGFSFSPRDADQQHDGG</sequence>
<feature type="compositionally biased region" description="Basic and acidic residues" evidence="8">
    <location>
        <begin position="212"/>
        <end position="238"/>
    </location>
</feature>
<keyword evidence="12" id="KW-1185">Reference proteome</keyword>
<feature type="compositionally biased region" description="Basic residues" evidence="8">
    <location>
        <begin position="845"/>
        <end position="854"/>
    </location>
</feature>
<evidence type="ECO:0000259" key="9">
    <source>
        <dbReference type="SMART" id="SM00066"/>
    </source>
</evidence>
<keyword evidence="6" id="KW-0804">Transcription</keyword>
<dbReference type="InterPro" id="IPR001138">
    <property type="entry name" value="Zn2Cys6_DnaBD"/>
</dbReference>
<keyword evidence="2" id="KW-0479">Metal-binding</keyword>
<name>A0ABR0KG04_9EURO</name>
<reference evidence="11 12" key="1">
    <citation type="submission" date="2023-08" db="EMBL/GenBank/DDBJ databases">
        <title>Black Yeasts Isolated from many extreme environments.</title>
        <authorList>
            <person name="Coleine C."/>
            <person name="Stajich J.E."/>
            <person name="Selbmann L."/>
        </authorList>
    </citation>
    <scope>NUCLEOTIDE SEQUENCE [LARGE SCALE GENOMIC DNA]</scope>
    <source>
        <strain evidence="11 12">CCFEE 5885</strain>
    </source>
</reference>
<evidence type="ECO:0000256" key="3">
    <source>
        <dbReference type="ARBA" id="ARBA00023015"/>
    </source>
</evidence>
<feature type="compositionally biased region" description="Polar residues" evidence="8">
    <location>
        <begin position="955"/>
        <end position="988"/>
    </location>
</feature>
<feature type="domain" description="Zn(2)-C6 fungal-type" evidence="9">
    <location>
        <begin position="128"/>
        <end position="166"/>
    </location>
</feature>
<feature type="region of interest" description="Disordered" evidence="8">
    <location>
        <begin position="795"/>
        <end position="821"/>
    </location>
</feature>
<evidence type="ECO:0000313" key="11">
    <source>
        <dbReference type="EMBL" id="KAK5095521.1"/>
    </source>
</evidence>